<organism evidence="2 3">
    <name type="scientific">Atlanticothrix silvestris CENA357</name>
    <dbReference type="NCBI Taxonomy" id="1725252"/>
    <lineage>
        <taxon>Bacteria</taxon>
        <taxon>Bacillati</taxon>
        <taxon>Cyanobacteriota</taxon>
        <taxon>Cyanophyceae</taxon>
        <taxon>Nostocales</taxon>
        <taxon>Nodulariaceae</taxon>
        <taxon>Atlanticothrix</taxon>
        <taxon>Atlanticothrix silvestris</taxon>
    </lineage>
</organism>
<evidence type="ECO:0000256" key="1">
    <source>
        <dbReference type="SAM" id="Phobius"/>
    </source>
</evidence>
<keyword evidence="1" id="KW-0472">Membrane</keyword>
<proteinExistence type="predicted"/>
<keyword evidence="1" id="KW-0812">Transmembrane</keyword>
<feature type="transmembrane region" description="Helical" evidence="1">
    <location>
        <begin position="44"/>
        <end position="62"/>
    </location>
</feature>
<protein>
    <submittedName>
        <fullName evidence="2">Uncharacterized protein</fullName>
    </submittedName>
</protein>
<evidence type="ECO:0000313" key="3">
    <source>
        <dbReference type="Proteomes" id="UP000599391"/>
    </source>
</evidence>
<dbReference type="Proteomes" id="UP000599391">
    <property type="component" value="Unassembled WGS sequence"/>
</dbReference>
<accession>A0A8J7HMC2</accession>
<gene>
    <name evidence="2" type="ORF">I8751_21650</name>
</gene>
<evidence type="ECO:0000313" key="2">
    <source>
        <dbReference type="EMBL" id="MBH8554905.1"/>
    </source>
</evidence>
<dbReference type="AlphaFoldDB" id="A0A8J7HMC2"/>
<comment type="caution">
    <text evidence="2">The sequence shown here is derived from an EMBL/GenBank/DDBJ whole genome shotgun (WGS) entry which is preliminary data.</text>
</comment>
<dbReference type="EMBL" id="JAECZB010000084">
    <property type="protein sequence ID" value="MBH8554905.1"/>
    <property type="molecule type" value="Genomic_DNA"/>
</dbReference>
<sequence length="69" mass="7809">MMVHEAYLPGSKSKDVSDSCEANAMILAPVRSRIKVALLRTDRLTLILPVFLCICTIFVRVLDKKIIKY</sequence>
<keyword evidence="3" id="KW-1185">Reference proteome</keyword>
<keyword evidence="1" id="KW-1133">Transmembrane helix</keyword>
<name>A0A8J7HMC2_9CYAN</name>
<reference evidence="2 3" key="1">
    <citation type="journal article" date="2021" name="Int. J. Syst. Evol. Microbiol.">
        <title>Amazonocrinis nigriterrae gen. nov., sp. nov., Atlanticothrix silvestris gen. nov., sp. nov. and Dendronalium phyllosphericum gen. nov., sp. nov., nostocacean cyanobacteria from Brazilian environments.</title>
        <authorList>
            <person name="Alvarenga D.O."/>
            <person name="Andreote A.P.D."/>
            <person name="Branco L.H.Z."/>
            <person name="Delbaje E."/>
            <person name="Cruz R.B."/>
            <person name="Varani A.M."/>
            <person name="Fiore M.F."/>
        </authorList>
    </citation>
    <scope>NUCLEOTIDE SEQUENCE [LARGE SCALE GENOMIC DNA]</scope>
    <source>
        <strain evidence="2 3">CENA357</strain>
    </source>
</reference>